<evidence type="ECO:0000313" key="3">
    <source>
        <dbReference type="Proteomes" id="UP000301751"/>
    </source>
</evidence>
<keyword evidence="3" id="KW-1185">Reference proteome</keyword>
<feature type="chain" id="PRO_5019854730" description="Lipoprotein" evidence="1">
    <location>
        <begin position="20"/>
        <end position="174"/>
    </location>
</feature>
<comment type="caution">
    <text evidence="2">The sequence shown here is derived from an EMBL/GenBank/DDBJ whole genome shotgun (WGS) entry which is preliminary data.</text>
</comment>
<feature type="signal peptide" evidence="1">
    <location>
        <begin position="1"/>
        <end position="19"/>
    </location>
</feature>
<dbReference type="Proteomes" id="UP000301751">
    <property type="component" value="Unassembled WGS sequence"/>
</dbReference>
<keyword evidence="1" id="KW-0732">Signal</keyword>
<proteinExistence type="predicted"/>
<dbReference type="EMBL" id="BJCL01000020">
    <property type="protein sequence ID" value="GCL65825.1"/>
    <property type="molecule type" value="Genomic_DNA"/>
</dbReference>
<evidence type="ECO:0000313" key="2">
    <source>
        <dbReference type="EMBL" id="GCL65825.1"/>
    </source>
</evidence>
<name>A0A480B1S6_9BURK</name>
<evidence type="ECO:0000256" key="1">
    <source>
        <dbReference type="SAM" id="SignalP"/>
    </source>
</evidence>
<dbReference type="AlphaFoldDB" id="A0A480B1S6"/>
<organism evidence="2 3">
    <name type="scientific">Pseudaquabacterium pictum</name>
    <dbReference type="NCBI Taxonomy" id="2315236"/>
    <lineage>
        <taxon>Bacteria</taxon>
        <taxon>Pseudomonadati</taxon>
        <taxon>Pseudomonadota</taxon>
        <taxon>Betaproteobacteria</taxon>
        <taxon>Burkholderiales</taxon>
        <taxon>Sphaerotilaceae</taxon>
        <taxon>Pseudaquabacterium</taxon>
    </lineage>
</organism>
<reference evidence="3" key="1">
    <citation type="submission" date="2019-03" db="EMBL/GenBank/DDBJ databases">
        <title>Aquabacterium pictum sp.nov., the first bacteriochlorophyll a-containing freshwater bacterium in the genus Aquabacterium of the class Betaproteobacteria.</title>
        <authorList>
            <person name="Hirose S."/>
            <person name="Tank M."/>
            <person name="Hara E."/>
            <person name="Tamaki H."/>
            <person name="Takaichi S."/>
            <person name="Haruta S."/>
            <person name="Hanada S."/>
        </authorList>
    </citation>
    <scope>NUCLEOTIDE SEQUENCE [LARGE SCALE GENOMIC DNA]</scope>
    <source>
        <strain evidence="3">W35</strain>
    </source>
</reference>
<protein>
    <recommendedName>
        <fullName evidence="4">Lipoprotein</fullName>
    </recommendedName>
</protein>
<dbReference type="RefSeq" id="WP_162520907.1">
    <property type="nucleotide sequence ID" value="NZ_BJCL01000020.1"/>
</dbReference>
<evidence type="ECO:0008006" key="4">
    <source>
        <dbReference type="Google" id="ProtNLM"/>
    </source>
</evidence>
<dbReference type="PROSITE" id="PS51257">
    <property type="entry name" value="PROKAR_LIPOPROTEIN"/>
    <property type="match status" value="1"/>
</dbReference>
<gene>
    <name evidence="2" type="ORF">AQPW35_49060</name>
</gene>
<accession>A0A480B1S6</accession>
<sequence length="174" mass="17309">MTARPFPRTAPLLATLALAATLAACGGGDDDTAAAAASGGTLTLSATSPSSDTTIDLSTATAKGTNGRAADSFSSVPYCEIFWENANGANGRKYAVQVYYRQDNKLPLHVSVVESGGWAVFSNDSGATITGITIDTTARTAVFNNKVLAGSAGEAGTLAGTASFGSSTTAACGA</sequence>